<evidence type="ECO:0000256" key="1">
    <source>
        <dbReference type="ARBA" id="ARBA00023125"/>
    </source>
</evidence>
<dbReference type="SMART" id="SM00674">
    <property type="entry name" value="CENPB"/>
    <property type="match status" value="1"/>
</dbReference>
<protein>
    <recommendedName>
        <fullName evidence="2">HTH CENPB-type domain-containing protein</fullName>
    </recommendedName>
</protein>
<dbReference type="PROSITE" id="PS51253">
    <property type="entry name" value="HTH_CENPB"/>
    <property type="match status" value="1"/>
</dbReference>
<gene>
    <name evidence="3" type="ORF">PITG_01151</name>
</gene>
<name>D0MSL2_PHYIT</name>
<accession>D0MSL2</accession>
<reference evidence="4" key="1">
    <citation type="journal article" date="2009" name="Nature">
        <title>Genome sequence and analysis of the Irish potato famine pathogen Phytophthora infestans.</title>
        <authorList>
            <consortium name="The Broad Institute Genome Sequencing Platform"/>
            <person name="Haas B.J."/>
            <person name="Kamoun S."/>
            <person name="Zody M.C."/>
            <person name="Jiang R.H."/>
            <person name="Handsaker R.E."/>
            <person name="Cano L.M."/>
            <person name="Grabherr M."/>
            <person name="Kodira C.D."/>
            <person name="Raffaele S."/>
            <person name="Torto-Alalibo T."/>
            <person name="Bozkurt T.O."/>
            <person name="Ah-Fong A.M."/>
            <person name="Alvarado L."/>
            <person name="Anderson V.L."/>
            <person name="Armstrong M.R."/>
            <person name="Avrova A."/>
            <person name="Baxter L."/>
            <person name="Beynon J."/>
            <person name="Boevink P.C."/>
            <person name="Bollmann S.R."/>
            <person name="Bos J.I."/>
            <person name="Bulone V."/>
            <person name="Cai G."/>
            <person name="Cakir C."/>
            <person name="Carrington J.C."/>
            <person name="Chawner M."/>
            <person name="Conti L."/>
            <person name="Costanzo S."/>
            <person name="Ewan R."/>
            <person name="Fahlgren N."/>
            <person name="Fischbach M.A."/>
            <person name="Fugelstad J."/>
            <person name="Gilroy E.M."/>
            <person name="Gnerre S."/>
            <person name="Green P.J."/>
            <person name="Grenville-Briggs L.J."/>
            <person name="Griffith J."/>
            <person name="Grunwald N.J."/>
            <person name="Horn K."/>
            <person name="Horner N.R."/>
            <person name="Hu C.H."/>
            <person name="Huitema E."/>
            <person name="Jeong D.H."/>
            <person name="Jones A.M."/>
            <person name="Jones J.D."/>
            <person name="Jones R.W."/>
            <person name="Karlsson E.K."/>
            <person name="Kunjeti S.G."/>
            <person name="Lamour K."/>
            <person name="Liu Z."/>
            <person name="Ma L."/>
            <person name="Maclean D."/>
            <person name="Chibucos M.C."/>
            <person name="McDonald H."/>
            <person name="McWalters J."/>
            <person name="Meijer H.J."/>
            <person name="Morgan W."/>
            <person name="Morris P.F."/>
            <person name="Munro C.A."/>
            <person name="O'Neill K."/>
            <person name="Ospina-Giraldo M."/>
            <person name="Pinzon A."/>
            <person name="Pritchard L."/>
            <person name="Ramsahoye B."/>
            <person name="Ren Q."/>
            <person name="Restrepo S."/>
            <person name="Roy S."/>
            <person name="Sadanandom A."/>
            <person name="Savidor A."/>
            <person name="Schornack S."/>
            <person name="Schwartz D.C."/>
            <person name="Schumann U.D."/>
            <person name="Schwessinger B."/>
            <person name="Seyer L."/>
            <person name="Sharpe T."/>
            <person name="Silvar C."/>
            <person name="Song J."/>
            <person name="Studholme D.J."/>
            <person name="Sykes S."/>
            <person name="Thines M."/>
            <person name="van de Vondervoort P.J."/>
            <person name="Phuntumart V."/>
            <person name="Wawra S."/>
            <person name="Weide R."/>
            <person name="Win J."/>
            <person name="Young C."/>
            <person name="Zhou S."/>
            <person name="Fry W."/>
            <person name="Meyers B.C."/>
            <person name="van West P."/>
            <person name="Ristaino J."/>
            <person name="Govers F."/>
            <person name="Birch P.R."/>
            <person name="Whisson S.C."/>
            <person name="Judelson H.S."/>
            <person name="Nusbaum C."/>
        </authorList>
    </citation>
    <scope>NUCLEOTIDE SEQUENCE [LARGE SCALE GENOMIC DNA]</scope>
    <source>
        <strain evidence="4">T30-4</strain>
    </source>
</reference>
<dbReference type="GO" id="GO:0003677">
    <property type="term" value="F:DNA binding"/>
    <property type="evidence" value="ECO:0007669"/>
    <property type="project" value="UniProtKB-KW"/>
</dbReference>
<dbReference type="OrthoDB" id="117511at2759"/>
<dbReference type="VEuPathDB" id="FungiDB:PITG_01151"/>
<dbReference type="eggNOG" id="KOG3105">
    <property type="taxonomic scope" value="Eukaryota"/>
</dbReference>
<feature type="domain" description="HTH CENPB-type" evidence="2">
    <location>
        <begin position="23"/>
        <end position="97"/>
    </location>
</feature>
<proteinExistence type="predicted"/>
<dbReference type="HOGENOM" id="CLU_099260_0_0_1"/>
<dbReference type="Proteomes" id="UP000006643">
    <property type="component" value="Unassembled WGS sequence"/>
</dbReference>
<evidence type="ECO:0000313" key="3">
    <source>
        <dbReference type="EMBL" id="EEY58481.1"/>
    </source>
</evidence>
<dbReference type="Pfam" id="PF03221">
    <property type="entry name" value="HTH_Tnp_Tc5"/>
    <property type="match status" value="1"/>
</dbReference>
<organism evidence="3 4">
    <name type="scientific">Phytophthora infestans (strain T30-4)</name>
    <name type="common">Potato late blight agent</name>
    <dbReference type="NCBI Taxonomy" id="403677"/>
    <lineage>
        <taxon>Eukaryota</taxon>
        <taxon>Sar</taxon>
        <taxon>Stramenopiles</taxon>
        <taxon>Oomycota</taxon>
        <taxon>Peronosporomycetes</taxon>
        <taxon>Peronosporales</taxon>
        <taxon>Peronosporaceae</taxon>
        <taxon>Phytophthora</taxon>
    </lineage>
</organism>
<evidence type="ECO:0000313" key="4">
    <source>
        <dbReference type="Proteomes" id="UP000006643"/>
    </source>
</evidence>
<dbReference type="Gene3D" id="1.10.10.60">
    <property type="entry name" value="Homeodomain-like"/>
    <property type="match status" value="1"/>
</dbReference>
<evidence type="ECO:0000259" key="2">
    <source>
        <dbReference type="PROSITE" id="PS51253"/>
    </source>
</evidence>
<dbReference type="EMBL" id="DS028118">
    <property type="protein sequence ID" value="EEY58481.1"/>
    <property type="molecule type" value="Genomic_DNA"/>
</dbReference>
<dbReference type="RefSeq" id="XP_002909667.1">
    <property type="nucleotide sequence ID" value="XM_002909621.1"/>
</dbReference>
<keyword evidence="4" id="KW-1185">Reference proteome</keyword>
<keyword evidence="1" id="KW-0238">DNA-binding</keyword>
<dbReference type="SUPFAM" id="SSF46689">
    <property type="entry name" value="Homeodomain-like"/>
    <property type="match status" value="1"/>
</dbReference>
<dbReference type="InterPro" id="IPR006600">
    <property type="entry name" value="HTH_CenpB_DNA-bd_dom"/>
</dbReference>
<dbReference type="GeneID" id="9473546"/>
<sequence>MPSSRRSYTVMQKLLILEEYQCGVQGKGFHAVGKRHGRLYKWAAYRNSKDLRVKDSYIRLQAANIYRELHGNDAIGFEASSDWLARFKGRRNLVSRRQTTTRTLTADAPAICQRFIQQAQRLIAKHGIKTKNIINMDQVPRYFETEPKSAITTCGSRALLLRKGGSSYKRFTAT</sequence>
<dbReference type="InParanoid" id="D0MSL2"/>
<dbReference type="AlphaFoldDB" id="D0MSL2"/>
<dbReference type="OMA" id="KSAITTC"/>
<dbReference type="InterPro" id="IPR009057">
    <property type="entry name" value="Homeodomain-like_sf"/>
</dbReference>
<dbReference type="KEGG" id="pif:PITG_01151"/>